<organism evidence="12 13">
    <name type="scientific">Ophiostoma piceae (strain UAMH 11346)</name>
    <name type="common">Sap stain fungus</name>
    <dbReference type="NCBI Taxonomy" id="1262450"/>
    <lineage>
        <taxon>Eukaryota</taxon>
        <taxon>Fungi</taxon>
        <taxon>Dikarya</taxon>
        <taxon>Ascomycota</taxon>
        <taxon>Pezizomycotina</taxon>
        <taxon>Sordariomycetes</taxon>
        <taxon>Sordariomycetidae</taxon>
        <taxon>Ophiostomatales</taxon>
        <taxon>Ophiostomataceae</taxon>
        <taxon>Ophiostoma</taxon>
    </lineage>
</organism>
<dbReference type="STRING" id="1262450.S3CYY2"/>
<feature type="domain" description="Helicase C-terminal" evidence="11">
    <location>
        <begin position="1076"/>
        <end position="1232"/>
    </location>
</feature>
<dbReference type="InterPro" id="IPR014001">
    <property type="entry name" value="Helicase_ATP-bd"/>
</dbReference>
<dbReference type="InterPro" id="IPR050628">
    <property type="entry name" value="SNF2_RAD54_helicase_TF"/>
</dbReference>
<dbReference type="GO" id="GO:0004386">
    <property type="term" value="F:helicase activity"/>
    <property type="evidence" value="ECO:0007669"/>
    <property type="project" value="UniProtKB-KW"/>
</dbReference>
<dbReference type="InterPro" id="IPR000330">
    <property type="entry name" value="SNF2_N"/>
</dbReference>
<keyword evidence="12" id="KW-0347">Helicase</keyword>
<keyword evidence="5" id="KW-0862">Zinc</keyword>
<dbReference type="Gene3D" id="3.40.50.10810">
    <property type="entry name" value="Tandem AAA-ATPase domain"/>
    <property type="match status" value="1"/>
</dbReference>
<dbReference type="InterPro" id="IPR001841">
    <property type="entry name" value="Znf_RING"/>
</dbReference>
<dbReference type="HOGENOM" id="CLU_000315_2_7_1"/>
<evidence type="ECO:0000313" key="13">
    <source>
        <dbReference type="Proteomes" id="UP000016923"/>
    </source>
</evidence>
<dbReference type="GO" id="GO:0008270">
    <property type="term" value="F:zinc ion binding"/>
    <property type="evidence" value="ECO:0007669"/>
    <property type="project" value="UniProtKB-KW"/>
</dbReference>
<keyword evidence="4" id="KW-0378">Hydrolase</keyword>
<dbReference type="Pfam" id="PF00271">
    <property type="entry name" value="Helicase_C"/>
    <property type="match status" value="1"/>
</dbReference>
<feature type="region of interest" description="Disordered" evidence="8">
    <location>
        <begin position="1019"/>
        <end position="1070"/>
    </location>
</feature>
<dbReference type="InterPro" id="IPR049730">
    <property type="entry name" value="SNF2/RAD54-like_C"/>
</dbReference>
<dbReference type="GO" id="GO:0005524">
    <property type="term" value="F:ATP binding"/>
    <property type="evidence" value="ECO:0007669"/>
    <property type="project" value="UniProtKB-KW"/>
</dbReference>
<dbReference type="InterPro" id="IPR001650">
    <property type="entry name" value="Helicase_C-like"/>
</dbReference>
<dbReference type="InterPro" id="IPR027417">
    <property type="entry name" value="P-loop_NTPase"/>
</dbReference>
<feature type="domain" description="RING-type" evidence="9">
    <location>
        <begin position="938"/>
        <end position="1003"/>
    </location>
</feature>
<dbReference type="SMART" id="SM00490">
    <property type="entry name" value="HELICc"/>
    <property type="match status" value="1"/>
</dbReference>
<dbReference type="GO" id="GO:0016787">
    <property type="term" value="F:hydrolase activity"/>
    <property type="evidence" value="ECO:0007669"/>
    <property type="project" value="UniProtKB-KW"/>
</dbReference>
<sequence>MAPPPPTSDSHNTIDPNVFTQDPLLHFDTGLPMWNPAALLEPQHQPLPSALPLHRRALPPSAPTSVYGGSQPGGPEESIFAFRNSTNSPSITSNGRPMSNTPNDLVFHFAGPGTDDGYLSSGDQINSDFIGGTRGVEGLDDIMPPDVPDTAPSSSSNGMASMIERGFVLQDRVDIPEPKRRKVATGEPTESKPFLPSASNGILAKAVKEERSEEKKPVPMTSTAMLVAGSQEASHAAAAAVVKAEVKTESKPNVKSEPEVPAPITVDLTEGPETAHRTDETYEEVCFGSVLGVTVDCHKVPAPKPGSQAMGGPAYWPTVKIMLRRNEGERSHKIYVLDHTRQPFGSLDRRAGECFSMLLDVGKVHLRVVAKIPARRKNDDEVVGQPISRSYRIDMVVYGASTFGKAIGKRLAKHNLKLVKPNHYDADIRLAVPEQEFAPANAAPGGIALPGRPAYTAPTAAATSYSSSIAIRTMEEIRSEVLNVFDSMASSEELPEMEPAATVLTPMLRHQKQALYFMTHREKPLADQVDTKLVSSIWQVKPTLGNQVMYYNIITSQTEITPPSESLGGILADMMGLGKTLSILSLVASTKELAINWENQSPSQPRAPERKKKPGAPHNFDAPVPQTLDLTRLRKNGKGTLLVCPLSTVANWEEQIKQHLEPGSLNYHIYHGQNRIKDVNELASYDLVITTYGSVSSELTARSKGKAGPYPLEEVGWFRVVLDEAHMIREPTTLQFKAICRLQASRRWAVTGTPVQNRLEDLGSLLAFLRLKPFDERTKFNQYIVNPFRACDPSILTKLRVLVDTITLRRLKDKIDLPPRTDVVARLVFNPEERRLYDFYAKNAHDRLEVLTHNNERLLGGKTYIHILQSILRLRLICAHGRDLLNDEDLRVMQGSTLESAINLDDDDDILGGAKRPLGEGEAYGYYSLLVNSDQDKCVQCKRRLGYSGDTSADIRSEKQEDVICYMTPCIHAYCPDCVKHFTDRERRVTHKSNDVGICPQCHAEVVFSCAEIRHDRADNEDDAMGSRSKASKRSGGAKASTSAGSASSTREPGQPSVGKTISEDRYTGPHTKTQALLQELLELKEKSLANPDEPPYKSVVFSGWTAHLDLIQIALNNAGITYCRLDGKMSRVARSQAMETFRENPAVHVILVSIMAGGLGLNLTTGSNVYVMEPQYNPAAEAQAIDRVHRLGQKRPVRTVRYIMQNSFEERMLDIQNRKIKMANLSMDRGDRSANPNDAARQRLEDLRSLFT</sequence>
<gene>
    <name evidence="12" type="ORF">F503_02974</name>
</gene>
<dbReference type="AlphaFoldDB" id="S3CYY2"/>
<dbReference type="Gene3D" id="3.40.50.300">
    <property type="entry name" value="P-loop containing nucleotide triphosphate hydrolases"/>
    <property type="match status" value="1"/>
</dbReference>
<dbReference type="CDD" id="cd18008">
    <property type="entry name" value="DEXDc_SHPRH-like"/>
    <property type="match status" value="1"/>
</dbReference>
<keyword evidence="2" id="KW-0547">Nucleotide-binding</keyword>
<keyword evidence="13" id="KW-1185">Reference proteome</keyword>
<evidence type="ECO:0000256" key="2">
    <source>
        <dbReference type="ARBA" id="ARBA00022741"/>
    </source>
</evidence>
<dbReference type="PROSITE" id="PS00518">
    <property type="entry name" value="ZF_RING_1"/>
    <property type="match status" value="1"/>
</dbReference>
<dbReference type="GO" id="GO:0006281">
    <property type="term" value="P:DNA repair"/>
    <property type="evidence" value="ECO:0007669"/>
    <property type="project" value="TreeGrafter"/>
</dbReference>
<dbReference type="OrthoDB" id="448448at2759"/>
<evidence type="ECO:0000259" key="10">
    <source>
        <dbReference type="PROSITE" id="PS51192"/>
    </source>
</evidence>
<proteinExistence type="predicted"/>
<dbReference type="PANTHER" id="PTHR45626:SF52">
    <property type="entry name" value="SINGLE-STRANDED DNA-DEPENDENT ATPASE (EUROFUNG)"/>
    <property type="match status" value="1"/>
</dbReference>
<dbReference type="SUPFAM" id="SSF52540">
    <property type="entry name" value="P-loop containing nucleoside triphosphate hydrolases"/>
    <property type="match status" value="2"/>
</dbReference>
<dbReference type="PROSITE" id="PS51192">
    <property type="entry name" value="HELICASE_ATP_BIND_1"/>
    <property type="match status" value="1"/>
</dbReference>
<evidence type="ECO:0000256" key="5">
    <source>
        <dbReference type="ARBA" id="ARBA00022833"/>
    </source>
</evidence>
<dbReference type="OMA" id="YYVFHGP"/>
<dbReference type="CDD" id="cd18793">
    <property type="entry name" value="SF2_C_SNF"/>
    <property type="match status" value="1"/>
</dbReference>
<dbReference type="EMBL" id="KE148154">
    <property type="protein sequence ID" value="EPE06145.1"/>
    <property type="molecule type" value="Genomic_DNA"/>
</dbReference>
<dbReference type="Proteomes" id="UP000016923">
    <property type="component" value="Unassembled WGS sequence"/>
</dbReference>
<dbReference type="eggNOG" id="KOG1001">
    <property type="taxonomic scope" value="Eukaryota"/>
</dbReference>
<reference evidence="12 13" key="1">
    <citation type="journal article" date="2013" name="BMC Genomics">
        <title>The genome and transcriptome of the pine saprophyte Ophiostoma piceae, and a comparison with the bark beetle-associated pine pathogen Grosmannia clavigera.</title>
        <authorList>
            <person name="Haridas S."/>
            <person name="Wang Y."/>
            <person name="Lim L."/>
            <person name="Massoumi Alamouti S."/>
            <person name="Jackman S."/>
            <person name="Docking R."/>
            <person name="Robertson G."/>
            <person name="Birol I."/>
            <person name="Bohlmann J."/>
            <person name="Breuil C."/>
        </authorList>
    </citation>
    <scope>NUCLEOTIDE SEQUENCE [LARGE SCALE GENOMIC DNA]</scope>
    <source>
        <strain evidence="12 13">UAMH 11346</strain>
    </source>
</reference>
<evidence type="ECO:0000259" key="11">
    <source>
        <dbReference type="PROSITE" id="PS51194"/>
    </source>
</evidence>
<dbReference type="InterPro" id="IPR017907">
    <property type="entry name" value="Znf_RING_CS"/>
</dbReference>
<dbReference type="Pfam" id="PF00176">
    <property type="entry name" value="SNF2-rel_dom"/>
    <property type="match status" value="1"/>
</dbReference>
<evidence type="ECO:0000256" key="3">
    <source>
        <dbReference type="ARBA" id="ARBA00022771"/>
    </source>
</evidence>
<keyword evidence="6" id="KW-0067">ATP-binding</keyword>
<dbReference type="GO" id="GO:0005634">
    <property type="term" value="C:nucleus"/>
    <property type="evidence" value="ECO:0007669"/>
    <property type="project" value="TreeGrafter"/>
</dbReference>
<dbReference type="PANTHER" id="PTHR45626">
    <property type="entry name" value="TRANSCRIPTION TERMINATION FACTOR 2-RELATED"/>
    <property type="match status" value="1"/>
</dbReference>
<feature type="region of interest" description="Disordered" evidence="8">
    <location>
        <begin position="177"/>
        <end position="202"/>
    </location>
</feature>
<evidence type="ECO:0000256" key="4">
    <source>
        <dbReference type="ARBA" id="ARBA00022801"/>
    </source>
</evidence>
<feature type="compositionally biased region" description="Low complexity" evidence="8">
    <location>
        <begin position="1026"/>
        <end position="1051"/>
    </location>
</feature>
<dbReference type="SUPFAM" id="SSF57850">
    <property type="entry name" value="RING/U-box"/>
    <property type="match status" value="1"/>
</dbReference>
<keyword evidence="3 7" id="KW-0863">Zinc-finger</keyword>
<evidence type="ECO:0000256" key="7">
    <source>
        <dbReference type="PROSITE-ProRule" id="PRU00175"/>
    </source>
</evidence>
<accession>S3CYY2</accession>
<name>S3CYY2_OPHP1</name>
<dbReference type="PROSITE" id="PS51194">
    <property type="entry name" value="HELICASE_CTER"/>
    <property type="match status" value="1"/>
</dbReference>
<dbReference type="SMART" id="SM00487">
    <property type="entry name" value="DEXDc"/>
    <property type="match status" value="1"/>
</dbReference>
<dbReference type="VEuPathDB" id="FungiDB:F503_02974"/>
<protein>
    <submittedName>
        <fullName evidence="12">Snf2 family helicase</fullName>
    </submittedName>
</protein>
<evidence type="ECO:0000259" key="9">
    <source>
        <dbReference type="PROSITE" id="PS50089"/>
    </source>
</evidence>
<dbReference type="InterPro" id="IPR038718">
    <property type="entry name" value="SNF2-like_sf"/>
</dbReference>
<evidence type="ECO:0000256" key="6">
    <source>
        <dbReference type="ARBA" id="ARBA00022840"/>
    </source>
</evidence>
<dbReference type="GO" id="GO:0008094">
    <property type="term" value="F:ATP-dependent activity, acting on DNA"/>
    <property type="evidence" value="ECO:0007669"/>
    <property type="project" value="TreeGrafter"/>
</dbReference>
<feature type="region of interest" description="Disordered" evidence="8">
    <location>
        <begin position="599"/>
        <end position="624"/>
    </location>
</feature>
<evidence type="ECO:0000256" key="1">
    <source>
        <dbReference type="ARBA" id="ARBA00022723"/>
    </source>
</evidence>
<feature type="region of interest" description="Disordered" evidence="8">
    <location>
        <begin position="55"/>
        <end position="78"/>
    </location>
</feature>
<dbReference type="PROSITE" id="PS50089">
    <property type="entry name" value="ZF_RING_2"/>
    <property type="match status" value="1"/>
</dbReference>
<evidence type="ECO:0000256" key="8">
    <source>
        <dbReference type="SAM" id="MobiDB-lite"/>
    </source>
</evidence>
<evidence type="ECO:0000313" key="12">
    <source>
        <dbReference type="EMBL" id="EPE06145.1"/>
    </source>
</evidence>
<keyword evidence="1" id="KW-0479">Metal-binding</keyword>
<feature type="domain" description="Helicase ATP-binding" evidence="10">
    <location>
        <begin position="560"/>
        <end position="772"/>
    </location>
</feature>